<protein>
    <recommendedName>
        <fullName evidence="1">Homing endonuclease LAGLIDADG domain-containing protein</fullName>
    </recommendedName>
</protein>
<dbReference type="Proteomes" id="UP000228812">
    <property type="component" value="Unassembled WGS sequence"/>
</dbReference>
<dbReference type="InterPro" id="IPR027434">
    <property type="entry name" value="Homing_endonucl"/>
</dbReference>
<dbReference type="EMBL" id="PCRZ01000032">
    <property type="protein sequence ID" value="PIP29858.1"/>
    <property type="molecule type" value="Genomic_DNA"/>
</dbReference>
<name>A0A2G9ZBY1_9BACT</name>
<sequence length="145" mass="16721">MKYKTVRKLTPAEAGYLAGIIDGEGTVALTRKRRGEQRYAAITISNTDLGMLQWVLKTVGAGNITNKRAANRKWTPSYGYQVYSRQALSTLSQVIPYLRTMKRERAKLLLKNYENLTPRNGKYSEEILRRRARFEQKFFAIKTRA</sequence>
<dbReference type="Gene3D" id="3.10.28.10">
    <property type="entry name" value="Homing endonucleases"/>
    <property type="match status" value="1"/>
</dbReference>
<evidence type="ECO:0000259" key="1">
    <source>
        <dbReference type="Pfam" id="PF14528"/>
    </source>
</evidence>
<evidence type="ECO:0000313" key="3">
    <source>
        <dbReference type="Proteomes" id="UP000228812"/>
    </source>
</evidence>
<feature type="domain" description="Homing endonuclease LAGLIDADG" evidence="1">
    <location>
        <begin position="13"/>
        <end position="90"/>
    </location>
</feature>
<dbReference type="InterPro" id="IPR004860">
    <property type="entry name" value="LAGLIDADG_dom"/>
</dbReference>
<proteinExistence type="predicted"/>
<reference evidence="2 3" key="1">
    <citation type="submission" date="2017-09" db="EMBL/GenBank/DDBJ databases">
        <title>Depth-based differentiation of microbial function through sediment-hosted aquifers and enrichment of novel symbionts in the deep terrestrial subsurface.</title>
        <authorList>
            <person name="Probst A.J."/>
            <person name="Ladd B."/>
            <person name="Jarett J.K."/>
            <person name="Geller-Mcgrath D.E."/>
            <person name="Sieber C.M."/>
            <person name="Emerson J.B."/>
            <person name="Anantharaman K."/>
            <person name="Thomas B.C."/>
            <person name="Malmstrom R."/>
            <person name="Stieglmeier M."/>
            <person name="Klingl A."/>
            <person name="Woyke T."/>
            <person name="Ryan C.M."/>
            <person name="Banfield J.F."/>
        </authorList>
    </citation>
    <scope>NUCLEOTIDE SEQUENCE [LARGE SCALE GENOMIC DNA]</scope>
    <source>
        <strain evidence="2">CG23_combo_of_CG06-09_8_20_14_all_54_14</strain>
    </source>
</reference>
<dbReference type="GO" id="GO:0004519">
    <property type="term" value="F:endonuclease activity"/>
    <property type="evidence" value="ECO:0007669"/>
    <property type="project" value="InterPro"/>
</dbReference>
<dbReference type="SUPFAM" id="SSF55608">
    <property type="entry name" value="Homing endonucleases"/>
    <property type="match status" value="1"/>
</dbReference>
<organism evidence="2 3">
    <name type="scientific">Candidatus Jorgensenbacteria bacterium CG23_combo_of_CG06-09_8_20_14_all_54_14</name>
    <dbReference type="NCBI Taxonomy" id="1974595"/>
    <lineage>
        <taxon>Bacteria</taxon>
        <taxon>Candidatus Joergenseniibacteriota</taxon>
    </lineage>
</organism>
<dbReference type="Pfam" id="PF14528">
    <property type="entry name" value="LAGLIDADG_3"/>
    <property type="match status" value="1"/>
</dbReference>
<accession>A0A2G9ZBY1</accession>
<dbReference type="AlphaFoldDB" id="A0A2G9ZBY1"/>
<evidence type="ECO:0000313" key="2">
    <source>
        <dbReference type="EMBL" id="PIP29858.1"/>
    </source>
</evidence>
<gene>
    <name evidence="2" type="ORF">COX26_01845</name>
</gene>
<comment type="caution">
    <text evidence="2">The sequence shown here is derived from an EMBL/GenBank/DDBJ whole genome shotgun (WGS) entry which is preliminary data.</text>
</comment>